<dbReference type="Gene3D" id="2.10.25.10">
    <property type="entry name" value="Laminin"/>
    <property type="match status" value="3"/>
</dbReference>
<evidence type="ECO:0000256" key="4">
    <source>
        <dbReference type="ARBA" id="ARBA00022692"/>
    </source>
</evidence>
<feature type="disulfide bond" evidence="12">
    <location>
        <begin position="373"/>
        <end position="391"/>
    </location>
</feature>
<keyword evidence="4" id="KW-0812">Transmembrane</keyword>
<dbReference type="Gene3D" id="4.10.400.10">
    <property type="entry name" value="Low-density Lipoprotein Receptor"/>
    <property type="match status" value="10"/>
</dbReference>
<dbReference type="InterPro" id="IPR001881">
    <property type="entry name" value="EGF-like_Ca-bd_dom"/>
</dbReference>
<keyword evidence="15" id="KW-1185">Reference proteome</keyword>
<dbReference type="SMART" id="SM00192">
    <property type="entry name" value="LDLa"/>
    <property type="match status" value="10"/>
</dbReference>
<dbReference type="InterPro" id="IPR051221">
    <property type="entry name" value="LDLR-related"/>
</dbReference>
<dbReference type="Pfam" id="PF07645">
    <property type="entry name" value="EGF_CA"/>
    <property type="match status" value="1"/>
</dbReference>
<comment type="caution">
    <text evidence="11">Lacks conserved residue(s) required for the propagation of feature annotation.</text>
</comment>
<reference evidence="16" key="1">
    <citation type="submission" date="2025-08" db="UniProtKB">
        <authorList>
            <consortium name="RefSeq"/>
        </authorList>
    </citation>
    <scope>IDENTIFICATION</scope>
    <source>
        <tissue evidence="16">Testes</tissue>
    </source>
</reference>
<evidence type="ECO:0000256" key="2">
    <source>
        <dbReference type="ARBA" id="ARBA00022536"/>
    </source>
</evidence>
<feature type="repeat" description="LDL-receptor class B" evidence="13">
    <location>
        <begin position="659"/>
        <end position="701"/>
    </location>
</feature>
<evidence type="ECO:0000256" key="10">
    <source>
        <dbReference type="ARBA" id="ARBA00023180"/>
    </source>
</evidence>
<dbReference type="SUPFAM" id="SSF63825">
    <property type="entry name" value="YWTD domain"/>
    <property type="match status" value="1"/>
</dbReference>
<feature type="disulfide bond" evidence="12">
    <location>
        <begin position="280"/>
        <end position="292"/>
    </location>
</feature>
<feature type="disulfide bond" evidence="12">
    <location>
        <begin position="161"/>
        <end position="176"/>
    </location>
</feature>
<feature type="disulfide bond" evidence="12">
    <location>
        <begin position="413"/>
        <end position="431"/>
    </location>
</feature>
<accession>A0ABM0MCB5</accession>
<dbReference type="InterPro" id="IPR000033">
    <property type="entry name" value="LDLR_classB_rpt"/>
</dbReference>
<feature type="domain" description="EGF-like" evidence="14">
    <location>
        <begin position="14"/>
        <end position="56"/>
    </location>
</feature>
<feature type="repeat" description="LDL-receptor class B" evidence="13">
    <location>
        <begin position="702"/>
        <end position="745"/>
    </location>
</feature>
<protein>
    <submittedName>
        <fullName evidence="16">Prolow-density lipoprotein receptor-related protein 1-like</fullName>
    </submittedName>
</protein>
<keyword evidence="3" id="KW-0254">Endocytosis</keyword>
<keyword evidence="6" id="KW-1133">Transmembrane helix</keyword>
<keyword evidence="7" id="KW-0472">Membrane</keyword>
<dbReference type="PRINTS" id="PR00261">
    <property type="entry name" value="LDLRECEPTOR"/>
</dbReference>
<evidence type="ECO:0000259" key="14">
    <source>
        <dbReference type="PROSITE" id="PS50026"/>
    </source>
</evidence>
<dbReference type="InterPro" id="IPR011042">
    <property type="entry name" value="6-blade_b-propeller_TolB-like"/>
</dbReference>
<keyword evidence="2 11" id="KW-0245">EGF-like domain</keyword>
<dbReference type="CDD" id="cd00112">
    <property type="entry name" value="LDLa"/>
    <property type="match status" value="8"/>
</dbReference>
<dbReference type="Proteomes" id="UP000694865">
    <property type="component" value="Unplaced"/>
</dbReference>
<feature type="repeat" description="LDL-receptor class B" evidence="13">
    <location>
        <begin position="612"/>
        <end position="658"/>
    </location>
</feature>
<evidence type="ECO:0000256" key="11">
    <source>
        <dbReference type="PROSITE-ProRule" id="PRU00076"/>
    </source>
</evidence>
<feature type="disulfide bond" evidence="12">
    <location>
        <begin position="149"/>
        <end position="167"/>
    </location>
</feature>
<evidence type="ECO:0000256" key="8">
    <source>
        <dbReference type="ARBA" id="ARBA00023157"/>
    </source>
</evidence>
<dbReference type="SUPFAM" id="SSF57424">
    <property type="entry name" value="LDL receptor-like module"/>
    <property type="match status" value="10"/>
</dbReference>
<feature type="disulfide bond" evidence="12">
    <location>
        <begin position="241"/>
        <end position="253"/>
    </location>
</feature>
<feature type="disulfide bond" evidence="12">
    <location>
        <begin position="406"/>
        <end position="418"/>
    </location>
</feature>
<evidence type="ECO:0000313" key="16">
    <source>
        <dbReference type="RefSeq" id="XP_006817656.1"/>
    </source>
</evidence>
<dbReference type="InterPro" id="IPR000742">
    <property type="entry name" value="EGF"/>
</dbReference>
<dbReference type="InterPro" id="IPR023415">
    <property type="entry name" value="LDLR_class-A_CS"/>
</dbReference>
<evidence type="ECO:0000256" key="7">
    <source>
        <dbReference type="ARBA" id="ARBA00023136"/>
    </source>
</evidence>
<proteinExistence type="predicted"/>
<feature type="disulfide bond" evidence="12">
    <location>
        <begin position="449"/>
        <end position="461"/>
    </location>
</feature>
<feature type="non-terminal residue" evidence="16">
    <location>
        <position position="767"/>
    </location>
</feature>
<keyword evidence="9" id="KW-0675">Receptor</keyword>
<evidence type="ECO:0000256" key="1">
    <source>
        <dbReference type="ARBA" id="ARBA00004167"/>
    </source>
</evidence>
<dbReference type="InterPro" id="IPR036055">
    <property type="entry name" value="LDL_receptor-like_sf"/>
</dbReference>
<dbReference type="Pfam" id="PF00057">
    <property type="entry name" value="Ldl_recept_a"/>
    <property type="match status" value="10"/>
</dbReference>
<feature type="disulfide bond" evidence="12">
    <location>
        <begin position="216"/>
        <end position="231"/>
    </location>
</feature>
<evidence type="ECO:0000313" key="15">
    <source>
        <dbReference type="Proteomes" id="UP000694865"/>
    </source>
</evidence>
<feature type="disulfide bond" evidence="12">
    <location>
        <begin position="142"/>
        <end position="154"/>
    </location>
</feature>
<evidence type="ECO:0000256" key="3">
    <source>
        <dbReference type="ARBA" id="ARBA00022583"/>
    </source>
</evidence>
<dbReference type="PROSITE" id="PS01209">
    <property type="entry name" value="LDLRA_1"/>
    <property type="match status" value="2"/>
</dbReference>
<dbReference type="Gene3D" id="2.120.10.30">
    <property type="entry name" value="TolB, C-terminal domain"/>
    <property type="match status" value="1"/>
</dbReference>
<feature type="disulfide bond" evidence="12">
    <location>
        <begin position="287"/>
        <end position="305"/>
    </location>
</feature>
<evidence type="ECO:0000256" key="5">
    <source>
        <dbReference type="ARBA" id="ARBA00022737"/>
    </source>
</evidence>
<gene>
    <name evidence="16" type="primary">LOC100368132</name>
</gene>
<feature type="disulfide bond" evidence="12">
    <location>
        <begin position="103"/>
        <end position="115"/>
    </location>
</feature>
<dbReference type="RefSeq" id="XP_006817656.1">
    <property type="nucleotide sequence ID" value="XM_006817593.1"/>
</dbReference>
<dbReference type="InterPro" id="IPR049883">
    <property type="entry name" value="NOTCH1_EGF-like"/>
</dbReference>
<evidence type="ECO:0000256" key="9">
    <source>
        <dbReference type="ARBA" id="ARBA00023170"/>
    </source>
</evidence>
<dbReference type="PANTHER" id="PTHR22722">
    <property type="entry name" value="LOW-DENSITY LIPOPROTEIN RECEPTOR-RELATED PROTEIN 2-RELATED"/>
    <property type="match status" value="1"/>
</dbReference>
<evidence type="ECO:0000256" key="12">
    <source>
        <dbReference type="PROSITE-ProRule" id="PRU00124"/>
    </source>
</evidence>
<feature type="disulfide bond" evidence="12">
    <location>
        <begin position="248"/>
        <end position="266"/>
    </location>
</feature>
<dbReference type="SUPFAM" id="SSF57196">
    <property type="entry name" value="EGF/Laminin"/>
    <property type="match status" value="3"/>
</dbReference>
<dbReference type="InterPro" id="IPR018097">
    <property type="entry name" value="EGF_Ca-bd_CS"/>
</dbReference>
<feature type="disulfide bond" evidence="12">
    <location>
        <begin position="456"/>
        <end position="474"/>
    </location>
</feature>
<keyword evidence="8 12" id="KW-1015">Disulfide bond</keyword>
<dbReference type="SMART" id="SM00179">
    <property type="entry name" value="EGF_CA"/>
    <property type="match status" value="3"/>
</dbReference>
<dbReference type="Pfam" id="PF14670">
    <property type="entry name" value="FXa_inhibition"/>
    <property type="match status" value="1"/>
</dbReference>
<dbReference type="Pfam" id="PF00058">
    <property type="entry name" value="Ldl_recept_b"/>
    <property type="match status" value="3"/>
</dbReference>
<feature type="disulfide bond" evidence="12">
    <location>
        <begin position="366"/>
        <end position="378"/>
    </location>
</feature>
<sequence length="767" mass="85278">MGIVAVANDTEDCDANKCRQLNGGCDSNGVCDIDARGEVHCTCPTGFQIVDGTRCVDAGFNCTNLEFKCNDGACIPYEFTCDRIEECDDGSDEDQTYCATRSCRSNYFSCDNGRCILENFKCDGANHCGDGSDEHDCVAAVCGDGEFQCGNDKCISMEFRCDQDLDCQDASDEIGCDPVDCAAYRPRGFTIPIGQLIPTYINCKRTTQCILPEWRCDGEDDCGDSSDEEGCGSAGPSLLTCPPLYFRCDSGRCVPPSWECDGDDDCGDGSDEHHDCNFACGEDQYTCDNQKCIPNRWICDNDDDCGDNSDEDGSKHNCTQVTCDAEHFRCVEARRCIPSAWVCDGDNDCGDASDEHPDTGCHSRLCEDGEHQCSNGRCISESWVCDHDDDCGDSSDEPRTCVFPDCDSNQFRCANSRCIPSQWQCDGDNDCHDFSDEADTNPNCKTSDCSDDEYRCSDGQCIAEHQVCNGANDCDSDELHCGINECAHDNGGCSHICDDRISGYKCLCPEGYSLDKDGITCKDFNECENVTLPCSQLCHNDIGSFRCYCTHGYELEPNGHTCKHATNEEPFLLFSNRYYIRKLGLYRPGQDYDFVLQDLINAVALDFDVQEGYVYWSDVTGQRSNISRAKIDDEKHKVQRIHTLNLLNPDGLAVDWVGRNLYWCDKGKDTIEVSKLDGRFRKVLINKELDEPRALALDPFNGYMYWTDWGAKPYIGRAGMDGSDVTRLVTEKLGWPNGLTIDYGSQRIYWADAREDYIESINMNGTG</sequence>
<dbReference type="InterPro" id="IPR002172">
    <property type="entry name" value="LDrepeatLR_classA_rpt"/>
</dbReference>
<dbReference type="PROSITE" id="PS50026">
    <property type="entry name" value="EGF_3"/>
    <property type="match status" value="1"/>
</dbReference>
<feature type="disulfide bond" evidence="12">
    <location>
        <begin position="62"/>
        <end position="74"/>
    </location>
</feature>
<dbReference type="SMART" id="SM00135">
    <property type="entry name" value="LY"/>
    <property type="match status" value="4"/>
</dbReference>
<keyword evidence="5" id="KW-0677">Repeat</keyword>
<feature type="disulfide bond" evidence="12">
    <location>
        <begin position="69"/>
        <end position="87"/>
    </location>
</feature>
<feature type="disulfide bond" evidence="12">
    <location>
        <begin position="110"/>
        <end position="128"/>
    </location>
</feature>
<evidence type="ECO:0000256" key="13">
    <source>
        <dbReference type="PROSITE-ProRule" id="PRU00461"/>
    </source>
</evidence>
<evidence type="ECO:0000256" key="6">
    <source>
        <dbReference type="ARBA" id="ARBA00022989"/>
    </source>
</evidence>
<dbReference type="PANTHER" id="PTHR22722:SF14">
    <property type="entry name" value="MEGALIN, ISOFORM A"/>
    <property type="match status" value="1"/>
</dbReference>
<dbReference type="PROSITE" id="PS00010">
    <property type="entry name" value="ASX_HYDROXYL"/>
    <property type="match status" value="2"/>
</dbReference>
<dbReference type="PROSITE" id="PS01186">
    <property type="entry name" value="EGF_2"/>
    <property type="match status" value="3"/>
</dbReference>
<feature type="disulfide bond" evidence="12">
    <location>
        <begin position="122"/>
        <end position="137"/>
    </location>
</feature>
<dbReference type="SMART" id="SM00181">
    <property type="entry name" value="EGF"/>
    <property type="match status" value="5"/>
</dbReference>
<dbReference type="PROSITE" id="PS51120">
    <property type="entry name" value="LDLRB"/>
    <property type="match status" value="4"/>
</dbReference>
<comment type="subcellular location">
    <subcellularLocation>
        <location evidence="1">Membrane</location>
        <topology evidence="1">Single-pass membrane protein</topology>
    </subcellularLocation>
</comment>
<dbReference type="PROSITE" id="PS50068">
    <property type="entry name" value="LDLRA_2"/>
    <property type="match status" value="10"/>
</dbReference>
<name>A0ABM0MCB5_SACKO</name>
<dbReference type="PROSITE" id="PS01187">
    <property type="entry name" value="EGF_CA"/>
    <property type="match status" value="1"/>
</dbReference>
<organism evidence="15 16">
    <name type="scientific">Saccoglossus kowalevskii</name>
    <name type="common">Acorn worm</name>
    <dbReference type="NCBI Taxonomy" id="10224"/>
    <lineage>
        <taxon>Eukaryota</taxon>
        <taxon>Metazoa</taxon>
        <taxon>Hemichordata</taxon>
        <taxon>Enteropneusta</taxon>
        <taxon>Harrimaniidae</taxon>
        <taxon>Saccoglossus</taxon>
    </lineage>
</organism>
<dbReference type="InterPro" id="IPR000152">
    <property type="entry name" value="EGF-type_Asp/Asn_hydroxyl_site"/>
</dbReference>
<dbReference type="GeneID" id="100368132"/>
<keyword evidence="10" id="KW-0325">Glycoprotein</keyword>
<feature type="repeat" description="LDL-receptor class B" evidence="13">
    <location>
        <begin position="746"/>
        <end position="767"/>
    </location>
</feature>